<gene>
    <name evidence="1" type="ORF">BL57_258</name>
</gene>
<evidence type="ECO:0000313" key="1">
    <source>
        <dbReference type="EMBL" id="XHV10730.1"/>
    </source>
</evidence>
<proteinExistence type="predicted"/>
<accession>A0AB74UKU4</accession>
<dbReference type="EMBL" id="PQ287320">
    <property type="protein sequence ID" value="XHV10730.1"/>
    <property type="molecule type" value="Genomic_DNA"/>
</dbReference>
<reference evidence="1" key="1">
    <citation type="submission" date="2024-10" db="EMBL/GenBank/DDBJ databases">
        <title>Genetic diversity among independent isolates of the Dolichocephalovirinae subfamily.</title>
        <authorList>
            <person name="Ely B."/>
            <person name="Thomas Q."/>
            <person name="Mohammadi T."/>
        </authorList>
    </citation>
    <scope>NUCLEOTIDE SEQUENCE</scope>
</reference>
<organism evidence="1">
    <name type="scientific">Caulobacter phage BL57</name>
    <dbReference type="NCBI Taxonomy" id="3348355"/>
    <lineage>
        <taxon>Viruses</taxon>
    </lineage>
</organism>
<name>A0AB74UKU4_9VIRU</name>
<sequence length="90" mass="10447">MNTFFLRQTKRDEQGRRYFEFVDPDLTQRLYVRKPPDDWSQGFPIVLEDFIDGKPAGSVICPAGKKQGHGFAAFFKANPKDLKKLKKGRR</sequence>
<protein>
    <submittedName>
        <fullName evidence="1">Uncharacterized protein</fullName>
    </submittedName>
</protein>